<feature type="domain" description="NmrA-like" evidence="1">
    <location>
        <begin position="2"/>
        <end position="233"/>
    </location>
</feature>
<evidence type="ECO:0000313" key="3">
    <source>
        <dbReference type="Proteomes" id="UP000777560"/>
    </source>
</evidence>
<proteinExistence type="predicted"/>
<sequence>MKILVTGASGGYGNYAINYLKQYADKNDKIIGLVRNEQKAQILKDNNIDYRIGDYDDINSLNAAFDDIDRLLFVSVPNFSLQQNVVKAIEQSNINYVAYTSIYAPDKNKLGLEQNHLNTENLIKKTGIDHTFLRDNWYLEIIAPFLKGASDAGKLDYYSGDKKISWALKREYAEAGAKVILNKNENEILNLSGNPVTLKDLGQFTAKAMNKNIEIDEVTKDEFGKYLNNINISSLGTMIANTYQDYAINGDNGEDEANSKTFEKVLGHPLTPLDKDISELLK</sequence>
<dbReference type="PANTHER" id="PTHR47129">
    <property type="entry name" value="QUINONE OXIDOREDUCTASE 2"/>
    <property type="match status" value="1"/>
</dbReference>
<dbReference type="Gene3D" id="3.90.25.10">
    <property type="entry name" value="UDP-galactose 4-epimerase, domain 1"/>
    <property type="match status" value="1"/>
</dbReference>
<reference evidence="2 3" key="1">
    <citation type="submission" date="2018-08" db="EMBL/GenBank/DDBJ databases">
        <title>Comparative genomics of wild bee and flower associated Lactobacillus reveals potential adaptation to the bee host.</title>
        <authorList>
            <person name="Vuong H.Q."/>
            <person name="Mcfrederick Q.S."/>
        </authorList>
    </citation>
    <scope>NUCLEOTIDE SEQUENCE [LARGE SCALE GENOMIC DNA]</scope>
    <source>
        <strain evidence="2 3">HV_13</strain>
    </source>
</reference>
<dbReference type="Gene3D" id="3.40.50.720">
    <property type="entry name" value="NAD(P)-binding Rossmann-like Domain"/>
    <property type="match status" value="1"/>
</dbReference>
<gene>
    <name evidence="2" type="ORF">DY114_01530</name>
</gene>
<dbReference type="PANTHER" id="PTHR47129:SF1">
    <property type="entry name" value="NMRA-LIKE DOMAIN-CONTAINING PROTEIN"/>
    <property type="match status" value="1"/>
</dbReference>
<dbReference type="InterPro" id="IPR008030">
    <property type="entry name" value="NmrA-like"/>
</dbReference>
<dbReference type="InterPro" id="IPR052718">
    <property type="entry name" value="NmrA-type_oxidoreductase"/>
</dbReference>
<dbReference type="Pfam" id="PF05368">
    <property type="entry name" value="NmrA"/>
    <property type="match status" value="1"/>
</dbReference>
<accession>A0ABY2YYL8</accession>
<evidence type="ECO:0000259" key="1">
    <source>
        <dbReference type="Pfam" id="PF05368"/>
    </source>
</evidence>
<comment type="caution">
    <text evidence="2">The sequence shown here is derived from an EMBL/GenBank/DDBJ whole genome shotgun (WGS) entry which is preliminary data.</text>
</comment>
<dbReference type="Proteomes" id="UP000777560">
    <property type="component" value="Unassembled WGS sequence"/>
</dbReference>
<evidence type="ECO:0000313" key="2">
    <source>
        <dbReference type="EMBL" id="TPR26403.1"/>
    </source>
</evidence>
<name>A0ABY2YYL8_9LACO</name>
<dbReference type="SUPFAM" id="SSF51735">
    <property type="entry name" value="NAD(P)-binding Rossmann-fold domains"/>
    <property type="match status" value="1"/>
</dbReference>
<protein>
    <submittedName>
        <fullName evidence="2">Isoflavone reductase</fullName>
    </submittedName>
</protein>
<keyword evidence="3" id="KW-1185">Reference proteome</keyword>
<organism evidence="2 3">
    <name type="scientific">Apilactobacillus micheneri</name>
    <dbReference type="NCBI Taxonomy" id="1899430"/>
    <lineage>
        <taxon>Bacteria</taxon>
        <taxon>Bacillati</taxon>
        <taxon>Bacillota</taxon>
        <taxon>Bacilli</taxon>
        <taxon>Lactobacillales</taxon>
        <taxon>Lactobacillaceae</taxon>
        <taxon>Apilactobacillus</taxon>
    </lineage>
</organism>
<dbReference type="EMBL" id="QUAV01000001">
    <property type="protein sequence ID" value="TPR26403.1"/>
    <property type="molecule type" value="Genomic_DNA"/>
</dbReference>
<dbReference type="InterPro" id="IPR036291">
    <property type="entry name" value="NAD(P)-bd_dom_sf"/>
</dbReference>
<dbReference type="RefSeq" id="WP_140925784.1">
    <property type="nucleotide sequence ID" value="NZ_QUAU01000001.1"/>
</dbReference>